<dbReference type="SUPFAM" id="SSF55729">
    <property type="entry name" value="Acyl-CoA N-acyltransferases (Nat)"/>
    <property type="match status" value="1"/>
</dbReference>
<evidence type="ECO:0000259" key="3">
    <source>
        <dbReference type="PROSITE" id="PS51186"/>
    </source>
</evidence>
<dbReference type="Pfam" id="PF00583">
    <property type="entry name" value="Acetyltransf_1"/>
    <property type="match status" value="1"/>
</dbReference>
<dbReference type="InterPro" id="IPR016181">
    <property type="entry name" value="Acyl_CoA_acyltransferase"/>
</dbReference>
<dbReference type="EMBL" id="CP106753">
    <property type="protein sequence ID" value="UXY13642.1"/>
    <property type="molecule type" value="Genomic_DNA"/>
</dbReference>
<evidence type="ECO:0000313" key="4">
    <source>
        <dbReference type="EMBL" id="UXY13642.1"/>
    </source>
</evidence>
<evidence type="ECO:0000313" key="5">
    <source>
        <dbReference type="Proteomes" id="UP001061302"/>
    </source>
</evidence>
<gene>
    <name evidence="4" type="ORF">N8I74_09930</name>
</gene>
<protein>
    <submittedName>
        <fullName evidence="4">GNAT family N-acetyltransferase</fullName>
    </submittedName>
</protein>
<dbReference type="CDD" id="cd04301">
    <property type="entry name" value="NAT_SF"/>
    <property type="match status" value="1"/>
</dbReference>
<accession>A0ABY6DH20</accession>
<organism evidence="4 5">
    <name type="scientific">Chitiniphilus purpureus</name>
    <dbReference type="NCBI Taxonomy" id="2981137"/>
    <lineage>
        <taxon>Bacteria</taxon>
        <taxon>Pseudomonadati</taxon>
        <taxon>Pseudomonadota</taxon>
        <taxon>Betaproteobacteria</taxon>
        <taxon>Neisseriales</taxon>
        <taxon>Chitinibacteraceae</taxon>
        <taxon>Chitiniphilus</taxon>
    </lineage>
</organism>
<dbReference type="PROSITE" id="PS51186">
    <property type="entry name" value="GNAT"/>
    <property type="match status" value="1"/>
</dbReference>
<sequence>MSAALVNPIRYRPIDWSRDGPALQAFDAAYVTDRCYRVVADGLGFTLHDVPLAVPFRKRYDLSGLDEDIAAAGFTLIAHQGESVAGFATATYHAWQRSVTLDNLFVAPARQRRGVGAHLVAATAVYARGTPARQVWLETQTTNVAAIDFYRAQGFGLCGLDLALYDPQQVDPREVALYLARPL</sequence>
<dbReference type="Gene3D" id="3.40.630.30">
    <property type="match status" value="1"/>
</dbReference>
<dbReference type="InterPro" id="IPR000182">
    <property type="entry name" value="GNAT_dom"/>
</dbReference>
<dbReference type="RefSeq" id="WP_263122851.1">
    <property type="nucleotide sequence ID" value="NZ_CP106753.1"/>
</dbReference>
<proteinExistence type="predicted"/>
<keyword evidence="1" id="KW-0808">Transferase</keyword>
<evidence type="ECO:0000256" key="2">
    <source>
        <dbReference type="ARBA" id="ARBA00023315"/>
    </source>
</evidence>
<name>A0ABY6DH20_9NEIS</name>
<dbReference type="PANTHER" id="PTHR43877">
    <property type="entry name" value="AMINOALKYLPHOSPHONATE N-ACETYLTRANSFERASE-RELATED-RELATED"/>
    <property type="match status" value="1"/>
</dbReference>
<dbReference type="InterPro" id="IPR050832">
    <property type="entry name" value="Bact_Acetyltransf"/>
</dbReference>
<keyword evidence="2" id="KW-0012">Acyltransferase</keyword>
<keyword evidence="5" id="KW-1185">Reference proteome</keyword>
<dbReference type="PANTHER" id="PTHR43877:SF2">
    <property type="entry name" value="AMINOALKYLPHOSPHONATE N-ACETYLTRANSFERASE-RELATED"/>
    <property type="match status" value="1"/>
</dbReference>
<evidence type="ECO:0000256" key="1">
    <source>
        <dbReference type="ARBA" id="ARBA00022679"/>
    </source>
</evidence>
<feature type="domain" description="N-acetyltransferase" evidence="3">
    <location>
        <begin position="9"/>
        <end position="183"/>
    </location>
</feature>
<reference evidence="4" key="1">
    <citation type="submission" date="2022-10" db="EMBL/GenBank/DDBJ databases">
        <title>Chitiniphilus purpureus sp. nov., a novel chitin-degrading bacterium isolated from crawfish pond sediment.</title>
        <authorList>
            <person name="Li K."/>
        </authorList>
    </citation>
    <scope>NUCLEOTIDE SEQUENCE</scope>
    <source>
        <strain evidence="4">CD1</strain>
    </source>
</reference>
<dbReference type="Proteomes" id="UP001061302">
    <property type="component" value="Chromosome"/>
</dbReference>